<organism evidence="5 6">
    <name type="scientific">Treponema saccharophilum DSM 2985</name>
    <dbReference type="NCBI Taxonomy" id="907348"/>
    <lineage>
        <taxon>Bacteria</taxon>
        <taxon>Pseudomonadati</taxon>
        <taxon>Spirochaetota</taxon>
        <taxon>Spirochaetia</taxon>
        <taxon>Spirochaetales</taxon>
        <taxon>Treponemataceae</taxon>
        <taxon>Treponema</taxon>
    </lineage>
</organism>
<dbReference type="InterPro" id="IPR043128">
    <property type="entry name" value="Rev_trsase/Diguanyl_cyclase"/>
</dbReference>
<keyword evidence="3" id="KW-1133">Transmembrane helix</keyword>
<dbReference type="EC" id="2.7.7.65" evidence="1"/>
<protein>
    <recommendedName>
        <fullName evidence="1">diguanylate cyclase</fullName>
        <ecNumber evidence="1">2.7.7.65</ecNumber>
    </recommendedName>
</protein>
<dbReference type="SMART" id="SM00267">
    <property type="entry name" value="GGDEF"/>
    <property type="match status" value="1"/>
</dbReference>
<feature type="transmembrane region" description="Helical" evidence="3">
    <location>
        <begin position="12"/>
        <end position="32"/>
    </location>
</feature>
<dbReference type="AlphaFoldDB" id="H7EJQ6"/>
<dbReference type="GO" id="GO:0052621">
    <property type="term" value="F:diguanylate cyclase activity"/>
    <property type="evidence" value="ECO:0007669"/>
    <property type="project" value="UniProtKB-EC"/>
</dbReference>
<keyword evidence="3" id="KW-0812">Transmembrane</keyword>
<comment type="caution">
    <text evidence="5">The sequence shown here is derived from an EMBL/GenBank/DDBJ whole genome shotgun (WGS) entry which is preliminary data.</text>
</comment>
<dbReference type="GO" id="GO:0005886">
    <property type="term" value="C:plasma membrane"/>
    <property type="evidence" value="ECO:0007669"/>
    <property type="project" value="TreeGrafter"/>
</dbReference>
<dbReference type="eggNOG" id="COG5001">
    <property type="taxonomic scope" value="Bacteria"/>
</dbReference>
<dbReference type="Pfam" id="PF00990">
    <property type="entry name" value="GGDEF"/>
    <property type="match status" value="1"/>
</dbReference>
<evidence type="ECO:0000256" key="3">
    <source>
        <dbReference type="SAM" id="Phobius"/>
    </source>
</evidence>
<dbReference type="FunFam" id="3.30.70.270:FF:000001">
    <property type="entry name" value="Diguanylate cyclase domain protein"/>
    <property type="match status" value="1"/>
</dbReference>
<comment type="catalytic activity">
    <reaction evidence="2">
        <text>2 GTP = 3',3'-c-di-GMP + 2 diphosphate</text>
        <dbReference type="Rhea" id="RHEA:24898"/>
        <dbReference type="ChEBI" id="CHEBI:33019"/>
        <dbReference type="ChEBI" id="CHEBI:37565"/>
        <dbReference type="ChEBI" id="CHEBI:58805"/>
        <dbReference type="EC" id="2.7.7.65"/>
    </reaction>
</comment>
<dbReference type="PROSITE" id="PS50887">
    <property type="entry name" value="GGDEF"/>
    <property type="match status" value="1"/>
</dbReference>
<keyword evidence="6" id="KW-1185">Reference proteome</keyword>
<dbReference type="STRING" id="907348.TresaDRAFT_2156"/>
<feature type="domain" description="GGDEF" evidence="4">
    <location>
        <begin position="322"/>
        <end position="452"/>
    </location>
</feature>
<dbReference type="InterPro" id="IPR050469">
    <property type="entry name" value="Diguanylate_Cyclase"/>
</dbReference>
<sequence length="458" mass="51869">MEKSAANGININFLNTFLTVLTAIVFLFTLLISGSVNKKFRIVQDAINKFIICEWSSNEIMECSNDLTEEARLFVITHKVEHAENYIAEITVKKRKEAAMAELLKVCSEKDIAYQRLKIAITQAESLINMELYAMRLAYELLDEYERIKMPERLRSIDIRPADRNIPADKIQELAVGNLFGDGYLIYKTRINENCKLTMMAIEQQIKEKLGVNARTLGSNIKKLRTLFIILLVMNLSIFTVLSSLVITPLKKFLHAIKNDEKLNIIGSTELRNLAISYNEIYEIKARNERALLEKAEYDALTGILNRRAFDQICATSTEKRQNIALVLVDMDNFKRINDTFGHSGGDTVLRSIATILRETFRKDDYVARIGGDEFAVILQNFKPAAQNRIIEKISIVNKKLAERLGDLGEVSISAGAAYSDGGYSDELYKNADKALYEAKESGRKTCRIYGEQSQPSS</sequence>
<dbReference type="PATRIC" id="fig|907348.3.peg.1105"/>
<dbReference type="Proteomes" id="UP000003571">
    <property type="component" value="Unassembled WGS sequence"/>
</dbReference>
<dbReference type="InterPro" id="IPR029787">
    <property type="entry name" value="Nucleotide_cyclase"/>
</dbReference>
<dbReference type="NCBIfam" id="TIGR00254">
    <property type="entry name" value="GGDEF"/>
    <property type="match status" value="1"/>
</dbReference>
<dbReference type="OrthoDB" id="9813903at2"/>
<evidence type="ECO:0000259" key="4">
    <source>
        <dbReference type="PROSITE" id="PS50887"/>
    </source>
</evidence>
<dbReference type="Gene3D" id="3.30.70.270">
    <property type="match status" value="1"/>
</dbReference>
<name>H7EJQ6_9SPIR</name>
<gene>
    <name evidence="5" type="ORF">TresaDRAFT_2156</name>
</gene>
<keyword evidence="3" id="KW-0472">Membrane</keyword>
<evidence type="ECO:0000256" key="1">
    <source>
        <dbReference type="ARBA" id="ARBA00012528"/>
    </source>
</evidence>
<evidence type="ECO:0000313" key="6">
    <source>
        <dbReference type="Proteomes" id="UP000003571"/>
    </source>
</evidence>
<dbReference type="GO" id="GO:1902201">
    <property type="term" value="P:negative regulation of bacterial-type flagellum-dependent cell motility"/>
    <property type="evidence" value="ECO:0007669"/>
    <property type="project" value="TreeGrafter"/>
</dbReference>
<evidence type="ECO:0000313" key="5">
    <source>
        <dbReference type="EMBL" id="EIC02176.1"/>
    </source>
</evidence>
<reference evidence="5 6" key="1">
    <citation type="submission" date="2011-09" db="EMBL/GenBank/DDBJ databases">
        <title>The draft genome of Treponema saccharophilum DSM 2985.</title>
        <authorList>
            <consortium name="US DOE Joint Genome Institute (JGI-PGF)"/>
            <person name="Lucas S."/>
            <person name="Copeland A."/>
            <person name="Lapidus A."/>
            <person name="Glavina del Rio T."/>
            <person name="Dalin E."/>
            <person name="Tice H."/>
            <person name="Bruce D."/>
            <person name="Goodwin L."/>
            <person name="Pitluck S."/>
            <person name="Peters L."/>
            <person name="Kyrpides N."/>
            <person name="Mavromatis K."/>
            <person name="Ivanova N."/>
            <person name="Markowitz V."/>
            <person name="Cheng J.-F."/>
            <person name="Hugenholtz P."/>
            <person name="Woyke T."/>
            <person name="Wu D."/>
            <person name="Gronow S."/>
            <person name="Wellnitz S."/>
            <person name="Brambilla E."/>
            <person name="Klenk H.-P."/>
            <person name="Eisen J.A."/>
        </authorList>
    </citation>
    <scope>NUCLEOTIDE SEQUENCE [LARGE SCALE GENOMIC DNA]</scope>
    <source>
        <strain evidence="5 6">DSM 2985</strain>
    </source>
</reference>
<feature type="transmembrane region" description="Helical" evidence="3">
    <location>
        <begin position="227"/>
        <end position="247"/>
    </location>
</feature>
<accession>H7EJQ6</accession>
<dbReference type="CDD" id="cd01949">
    <property type="entry name" value="GGDEF"/>
    <property type="match status" value="1"/>
</dbReference>
<dbReference type="EMBL" id="AGRW01000042">
    <property type="protein sequence ID" value="EIC02176.1"/>
    <property type="molecule type" value="Genomic_DNA"/>
</dbReference>
<dbReference type="GO" id="GO:0043709">
    <property type="term" value="P:cell adhesion involved in single-species biofilm formation"/>
    <property type="evidence" value="ECO:0007669"/>
    <property type="project" value="TreeGrafter"/>
</dbReference>
<dbReference type="RefSeq" id="WP_002703555.1">
    <property type="nucleotide sequence ID" value="NZ_AGRW01000042.1"/>
</dbReference>
<dbReference type="PANTHER" id="PTHR45138:SF9">
    <property type="entry name" value="DIGUANYLATE CYCLASE DGCM-RELATED"/>
    <property type="match status" value="1"/>
</dbReference>
<dbReference type="SUPFAM" id="SSF55073">
    <property type="entry name" value="Nucleotide cyclase"/>
    <property type="match status" value="1"/>
</dbReference>
<proteinExistence type="predicted"/>
<dbReference type="InterPro" id="IPR000160">
    <property type="entry name" value="GGDEF_dom"/>
</dbReference>
<dbReference type="PANTHER" id="PTHR45138">
    <property type="entry name" value="REGULATORY COMPONENTS OF SENSORY TRANSDUCTION SYSTEM"/>
    <property type="match status" value="1"/>
</dbReference>
<evidence type="ECO:0000256" key="2">
    <source>
        <dbReference type="ARBA" id="ARBA00034247"/>
    </source>
</evidence>